<evidence type="ECO:0000256" key="3">
    <source>
        <dbReference type="ARBA" id="ARBA00022833"/>
    </source>
</evidence>
<evidence type="ECO:0000313" key="8">
    <source>
        <dbReference type="EMBL" id="KAF9630310.1"/>
    </source>
</evidence>
<evidence type="ECO:0000313" key="9">
    <source>
        <dbReference type="Proteomes" id="UP000627934"/>
    </source>
</evidence>
<sequence>MQDTSAALLTGVRDLLLHLDPTTTAILRASPSSTALIGAAPADLHGQPLAALIHPDDFPVFISEMHDAAAATARSSSIAFRFHVRISSASGYAAFELHGSLQHAGGYLVLTARPLLLKHTAAFDSFLDLKMEQLMLLRQIRELQDEALAEAAAAASTSPIPPSPATTTDSSPYPAVGAAVAREVKGDLGIFFVPREHADAPVKRRGKRKTTDDDGRPIGERCCHWCGATSAPEWRRGPGGPKTLCNACGQSRADGAGSPGTDRGLGTGAGNVLEREEAPLRS</sequence>
<dbReference type="GO" id="GO:0043565">
    <property type="term" value="F:sequence-specific DNA binding"/>
    <property type="evidence" value="ECO:0007669"/>
    <property type="project" value="InterPro"/>
</dbReference>
<keyword evidence="2 4" id="KW-0863">Zinc-finger</keyword>
<dbReference type="SUPFAM" id="SSF55785">
    <property type="entry name" value="PYP-like sensor domain (PAS domain)"/>
    <property type="match status" value="1"/>
</dbReference>
<evidence type="ECO:0000256" key="1">
    <source>
        <dbReference type="ARBA" id="ARBA00022723"/>
    </source>
</evidence>
<feature type="compositionally biased region" description="Basic and acidic residues" evidence="5">
    <location>
        <begin position="273"/>
        <end position="282"/>
    </location>
</feature>
<dbReference type="AlphaFoldDB" id="A0A8H7IRU5"/>
<dbReference type="InterPro" id="IPR000014">
    <property type="entry name" value="PAS"/>
</dbReference>
<reference evidence="8" key="2">
    <citation type="journal article" date="2018" name="DNA Res.">
        <title>Comparative genome and transcriptome analyses reveal adaptations to opportunistic infections in woody plant degrading pathogens of Botryosphaeriaceae.</title>
        <authorList>
            <person name="Yan J.Y."/>
            <person name="Zhao W.S."/>
            <person name="Chen Z."/>
            <person name="Xing Q.K."/>
            <person name="Zhang W."/>
            <person name="Chethana K.W.T."/>
            <person name="Xue M.F."/>
            <person name="Xu J.P."/>
            <person name="Phillips A.J.L."/>
            <person name="Wang Y."/>
            <person name="Liu J.H."/>
            <person name="Liu M."/>
            <person name="Zhou Y."/>
            <person name="Jayawardena R.S."/>
            <person name="Manawasinghe I.S."/>
            <person name="Huang J.B."/>
            <person name="Qiao G.H."/>
            <person name="Fu C.Y."/>
            <person name="Guo F.F."/>
            <person name="Dissanayake A.J."/>
            <person name="Peng Y.L."/>
            <person name="Hyde K.D."/>
            <person name="Li X.H."/>
        </authorList>
    </citation>
    <scope>NUCLEOTIDE SEQUENCE</scope>
    <source>
        <strain evidence="8">CSS-01s</strain>
    </source>
</reference>
<dbReference type="InterPro" id="IPR000679">
    <property type="entry name" value="Znf_GATA"/>
</dbReference>
<dbReference type="PROSITE" id="PS50112">
    <property type="entry name" value="PAS"/>
    <property type="match status" value="1"/>
</dbReference>
<proteinExistence type="predicted"/>
<dbReference type="GO" id="GO:0006355">
    <property type="term" value="P:regulation of DNA-templated transcription"/>
    <property type="evidence" value="ECO:0007669"/>
    <property type="project" value="InterPro"/>
</dbReference>
<dbReference type="Gene3D" id="3.30.50.10">
    <property type="entry name" value="Erythroid Transcription Factor GATA-1, subunit A"/>
    <property type="match status" value="1"/>
</dbReference>
<feature type="domain" description="GATA-type" evidence="7">
    <location>
        <begin position="221"/>
        <end position="249"/>
    </location>
</feature>
<dbReference type="Proteomes" id="UP000627934">
    <property type="component" value="Unassembled WGS sequence"/>
</dbReference>
<dbReference type="Pfam" id="PF00320">
    <property type="entry name" value="GATA"/>
    <property type="match status" value="1"/>
</dbReference>
<dbReference type="PANTHER" id="PTHR45658:SF122">
    <property type="entry name" value="GATA ZINC FINGER DOMAIN-CONTAINING PROTEIN 6"/>
    <property type="match status" value="1"/>
</dbReference>
<evidence type="ECO:0000256" key="2">
    <source>
        <dbReference type="ARBA" id="ARBA00022771"/>
    </source>
</evidence>
<dbReference type="EMBL" id="MDYX01000040">
    <property type="protein sequence ID" value="KAF9630310.1"/>
    <property type="molecule type" value="Genomic_DNA"/>
</dbReference>
<accession>A0A8H7IRU5</accession>
<dbReference type="CDD" id="cd00130">
    <property type="entry name" value="PAS"/>
    <property type="match status" value="1"/>
</dbReference>
<feature type="domain" description="PAS" evidence="6">
    <location>
        <begin position="1"/>
        <end position="72"/>
    </location>
</feature>
<reference evidence="8" key="1">
    <citation type="submission" date="2016-08" db="EMBL/GenBank/DDBJ databases">
        <authorList>
            <person name="Yan J."/>
        </authorList>
    </citation>
    <scope>NUCLEOTIDE SEQUENCE</scope>
    <source>
        <strain evidence="8">CSS-01s</strain>
    </source>
</reference>
<dbReference type="PROSITE" id="PS50114">
    <property type="entry name" value="GATA_ZN_FINGER_2"/>
    <property type="match status" value="1"/>
</dbReference>
<dbReference type="PANTHER" id="PTHR45658">
    <property type="entry name" value="GATA TRANSCRIPTION FACTOR"/>
    <property type="match status" value="1"/>
</dbReference>
<keyword evidence="3" id="KW-0862">Zinc</keyword>
<dbReference type="InterPro" id="IPR051140">
    <property type="entry name" value="GATA_TF"/>
</dbReference>
<evidence type="ECO:0000256" key="5">
    <source>
        <dbReference type="SAM" id="MobiDB-lite"/>
    </source>
</evidence>
<dbReference type="Gene3D" id="3.30.450.20">
    <property type="entry name" value="PAS domain"/>
    <property type="match status" value="1"/>
</dbReference>
<dbReference type="InterPro" id="IPR035965">
    <property type="entry name" value="PAS-like_dom_sf"/>
</dbReference>
<evidence type="ECO:0000259" key="7">
    <source>
        <dbReference type="PROSITE" id="PS50114"/>
    </source>
</evidence>
<dbReference type="SMART" id="SM00401">
    <property type="entry name" value="ZnF_GATA"/>
    <property type="match status" value="1"/>
</dbReference>
<dbReference type="CDD" id="cd00202">
    <property type="entry name" value="ZnF_GATA"/>
    <property type="match status" value="1"/>
</dbReference>
<organism evidence="8 9">
    <name type="scientific">Lasiodiplodia theobromae</name>
    <dbReference type="NCBI Taxonomy" id="45133"/>
    <lineage>
        <taxon>Eukaryota</taxon>
        <taxon>Fungi</taxon>
        <taxon>Dikarya</taxon>
        <taxon>Ascomycota</taxon>
        <taxon>Pezizomycotina</taxon>
        <taxon>Dothideomycetes</taxon>
        <taxon>Dothideomycetes incertae sedis</taxon>
        <taxon>Botryosphaeriales</taxon>
        <taxon>Botryosphaeriaceae</taxon>
        <taxon>Lasiodiplodia</taxon>
    </lineage>
</organism>
<evidence type="ECO:0000256" key="4">
    <source>
        <dbReference type="PROSITE-ProRule" id="PRU00094"/>
    </source>
</evidence>
<dbReference type="InterPro" id="IPR013088">
    <property type="entry name" value="Znf_NHR/GATA"/>
</dbReference>
<protein>
    <submittedName>
        <fullName evidence="8">PAS domain-containing protein</fullName>
    </submittedName>
</protein>
<dbReference type="GO" id="GO:0008270">
    <property type="term" value="F:zinc ion binding"/>
    <property type="evidence" value="ECO:0007669"/>
    <property type="project" value="UniProtKB-KW"/>
</dbReference>
<evidence type="ECO:0000259" key="6">
    <source>
        <dbReference type="PROSITE" id="PS50112"/>
    </source>
</evidence>
<gene>
    <name evidence="8" type="ORF">BFW01_g872</name>
</gene>
<name>A0A8H7IRU5_9PEZI</name>
<keyword evidence="1" id="KW-0479">Metal-binding</keyword>
<feature type="region of interest" description="Disordered" evidence="5">
    <location>
        <begin position="248"/>
        <end position="282"/>
    </location>
</feature>
<dbReference type="SMART" id="SM00091">
    <property type="entry name" value="PAS"/>
    <property type="match status" value="1"/>
</dbReference>
<dbReference type="SUPFAM" id="SSF57716">
    <property type="entry name" value="Glucocorticoid receptor-like (DNA-binding domain)"/>
    <property type="match status" value="1"/>
</dbReference>
<comment type="caution">
    <text evidence="8">The sequence shown here is derived from an EMBL/GenBank/DDBJ whole genome shotgun (WGS) entry which is preliminary data.</text>
</comment>